<comment type="catalytic activity">
    <reaction evidence="1">
        <text>3-hydroxy-2-methylpropanoyl-CoA + H2O = 3-hydroxy-2-methylpropanoate + CoA + H(+)</text>
        <dbReference type="Rhea" id="RHEA:20888"/>
        <dbReference type="ChEBI" id="CHEBI:11805"/>
        <dbReference type="ChEBI" id="CHEBI:15377"/>
        <dbReference type="ChEBI" id="CHEBI:15378"/>
        <dbReference type="ChEBI" id="CHEBI:57287"/>
        <dbReference type="ChEBI" id="CHEBI:57340"/>
        <dbReference type="EC" id="3.1.2.4"/>
    </reaction>
</comment>
<dbReference type="FunFam" id="3.90.226.10:FF:000026">
    <property type="entry name" value="3-hydroxyisobutyryl-CoA hydrolase, mitochondrial"/>
    <property type="match status" value="1"/>
</dbReference>
<name>K9H225_9PROT</name>
<gene>
    <name evidence="5" type="ORF">C882_3975</name>
</gene>
<dbReference type="AlphaFoldDB" id="K9H225"/>
<dbReference type="PANTHER" id="PTHR43176:SF3">
    <property type="entry name" value="3-HYDROXYISOBUTYRYL-COA HYDROLASE, MITOCHONDRIAL"/>
    <property type="match status" value="1"/>
</dbReference>
<dbReference type="NCBIfam" id="NF004127">
    <property type="entry name" value="PRK05617.1"/>
    <property type="match status" value="1"/>
</dbReference>
<keyword evidence="3 5" id="KW-0378">Hydrolase</keyword>
<dbReference type="EC" id="3.1.2.4" evidence="2"/>
<dbReference type="InterPro" id="IPR029045">
    <property type="entry name" value="ClpP/crotonase-like_dom_sf"/>
</dbReference>
<evidence type="ECO:0000256" key="3">
    <source>
        <dbReference type="ARBA" id="ARBA00022801"/>
    </source>
</evidence>
<keyword evidence="6" id="KW-1185">Reference proteome</keyword>
<dbReference type="RefSeq" id="WP_009540083.1">
    <property type="nucleotide sequence ID" value="NZ_ANHY01000006.1"/>
</dbReference>
<dbReference type="GO" id="GO:0006574">
    <property type="term" value="P:L-valine catabolic process"/>
    <property type="evidence" value="ECO:0007669"/>
    <property type="project" value="TreeGrafter"/>
</dbReference>
<dbReference type="Proteomes" id="UP000009881">
    <property type="component" value="Unassembled WGS sequence"/>
</dbReference>
<dbReference type="EMBL" id="ANHY01000006">
    <property type="protein sequence ID" value="EKV31602.1"/>
    <property type="molecule type" value="Genomic_DNA"/>
</dbReference>
<dbReference type="CDD" id="cd06558">
    <property type="entry name" value="crotonase-like"/>
    <property type="match status" value="1"/>
</dbReference>
<accession>K9H225</accession>
<feature type="domain" description="Enoyl-CoA hydratase/isomerase" evidence="4">
    <location>
        <begin position="14"/>
        <end position="346"/>
    </location>
</feature>
<dbReference type="STRING" id="1238182.C882_3975"/>
<dbReference type="PANTHER" id="PTHR43176">
    <property type="entry name" value="3-HYDROXYISOBUTYRYL-COA HYDROLASE-RELATED"/>
    <property type="match status" value="1"/>
</dbReference>
<evidence type="ECO:0000313" key="6">
    <source>
        <dbReference type="Proteomes" id="UP000009881"/>
    </source>
</evidence>
<sequence>MSEEDTLFEVKDGIGTITLNRPKAMNALTLAQVEKIDPQLRAWAEDDAVHCVVIQGTGEKAFCAGGDVVALYKAGQAKDEPYLATFYAEEYRLNRLMKMYPKPYVALIDGVTMGGGVGVSVHGSHRVASERTLFAMPETGIGMFPDVGGTYFLPRLPGKLGMYLALTGARLRAADCYYTGIATHYVPSNRLADMVKAMGEAETEAKTADQMQQCVTAVLDMYHEEPGTAPLEKHRAQIDQCFAADSVEGILDRLAEDGSEWATQTAETIRQKSPTATKVAFKQMQVGAQVEFDRAMQIEYRLSQRFMAGPDFFEGVRALLVEKDNAPKWMPADLEGVEEEAVDAYFAPLQQGDLTFD</sequence>
<dbReference type="Gene3D" id="3.90.226.10">
    <property type="entry name" value="2-enoyl-CoA Hydratase, Chain A, domain 1"/>
    <property type="match status" value="1"/>
</dbReference>
<evidence type="ECO:0000313" key="5">
    <source>
        <dbReference type="EMBL" id="EKV31602.1"/>
    </source>
</evidence>
<reference evidence="5 6" key="1">
    <citation type="journal article" date="2013" name="Genome Announc.">
        <title>Draft Genome Sequence of an Alphaproteobacterium, Caenispirillum salinarum AK4(T), Isolated from a Solar Saltern.</title>
        <authorList>
            <person name="Khatri I."/>
            <person name="Singh A."/>
            <person name="Korpole S."/>
            <person name="Pinnaka A.K."/>
            <person name="Subramanian S."/>
        </authorList>
    </citation>
    <scope>NUCLEOTIDE SEQUENCE [LARGE SCALE GENOMIC DNA]</scope>
    <source>
        <strain evidence="5 6">AK4</strain>
    </source>
</reference>
<comment type="caution">
    <text evidence="5">The sequence shown here is derived from an EMBL/GenBank/DDBJ whole genome shotgun (WGS) entry which is preliminary data.</text>
</comment>
<dbReference type="eggNOG" id="COG1024">
    <property type="taxonomic scope" value="Bacteria"/>
</dbReference>
<dbReference type="InterPro" id="IPR045004">
    <property type="entry name" value="ECH_dom"/>
</dbReference>
<dbReference type="Pfam" id="PF16113">
    <property type="entry name" value="ECH_2"/>
    <property type="match status" value="1"/>
</dbReference>
<dbReference type="InterPro" id="IPR032259">
    <property type="entry name" value="HIBYL-CoA-H"/>
</dbReference>
<evidence type="ECO:0000256" key="1">
    <source>
        <dbReference type="ARBA" id="ARBA00001709"/>
    </source>
</evidence>
<dbReference type="OrthoDB" id="9790967at2"/>
<protein>
    <recommendedName>
        <fullName evidence="2">3-hydroxyisobutyryl-CoA hydrolase</fullName>
        <ecNumber evidence="2">3.1.2.4</ecNumber>
    </recommendedName>
</protein>
<evidence type="ECO:0000256" key="2">
    <source>
        <dbReference type="ARBA" id="ARBA00011915"/>
    </source>
</evidence>
<evidence type="ECO:0000259" key="4">
    <source>
        <dbReference type="Pfam" id="PF16113"/>
    </source>
</evidence>
<dbReference type="PATRIC" id="fig|1238182.3.peg.1637"/>
<dbReference type="SUPFAM" id="SSF52096">
    <property type="entry name" value="ClpP/crotonase"/>
    <property type="match status" value="1"/>
</dbReference>
<proteinExistence type="predicted"/>
<dbReference type="GO" id="GO:0003860">
    <property type="term" value="F:3-hydroxyisobutyryl-CoA hydrolase activity"/>
    <property type="evidence" value="ECO:0007669"/>
    <property type="project" value="UniProtKB-EC"/>
</dbReference>
<organism evidence="5 6">
    <name type="scientific">Caenispirillum salinarum AK4</name>
    <dbReference type="NCBI Taxonomy" id="1238182"/>
    <lineage>
        <taxon>Bacteria</taxon>
        <taxon>Pseudomonadati</taxon>
        <taxon>Pseudomonadota</taxon>
        <taxon>Alphaproteobacteria</taxon>
        <taxon>Rhodospirillales</taxon>
        <taxon>Novispirillaceae</taxon>
        <taxon>Caenispirillum</taxon>
    </lineage>
</organism>